<feature type="repeat" description="Solcar" evidence="13">
    <location>
        <begin position="217"/>
        <end position="312"/>
    </location>
</feature>
<dbReference type="GO" id="GO:0031966">
    <property type="term" value="C:mitochondrial membrane"/>
    <property type="evidence" value="ECO:0007669"/>
    <property type="project" value="UniProtKB-SubCell"/>
</dbReference>
<accession>A0A2G8JMF0</accession>
<dbReference type="PRINTS" id="PR00926">
    <property type="entry name" value="MITOCARRIER"/>
</dbReference>
<evidence type="ECO:0000313" key="16">
    <source>
        <dbReference type="Proteomes" id="UP000230750"/>
    </source>
</evidence>
<comment type="subcellular location">
    <subcellularLocation>
        <location evidence="1">Mitochondrion membrane</location>
        <topology evidence="1">Multi-pass membrane protein</topology>
    </subcellularLocation>
</comment>
<dbReference type="STRING" id="307972.A0A2G8JMF0"/>
<dbReference type="PANTHER" id="PTHR24089">
    <property type="entry name" value="SOLUTE CARRIER FAMILY 25"/>
    <property type="match status" value="1"/>
</dbReference>
<keyword evidence="8 13" id="KW-0472">Membrane</keyword>
<keyword evidence="4 13" id="KW-0812">Transmembrane</keyword>
<comment type="catalytic activity">
    <reaction evidence="12">
        <text>thiamine phosphate(out) + thiamine diphosphate(in) = thiamine phosphate(in) + thiamine diphosphate(out)</text>
        <dbReference type="Rhea" id="RHEA:73383"/>
        <dbReference type="ChEBI" id="CHEBI:37575"/>
        <dbReference type="ChEBI" id="CHEBI:58937"/>
    </reaction>
</comment>
<dbReference type="AlphaFoldDB" id="A0A2G8JMF0"/>
<evidence type="ECO:0000256" key="11">
    <source>
        <dbReference type="ARBA" id="ARBA00041879"/>
    </source>
</evidence>
<comment type="function">
    <text evidence="9">Mitochondrial transporter mediating uptake of thiamine diphosphate into mitochondria. It is not clear if the antiporter activity is affected by the membrane potential or by the proton electrochemical gradient.</text>
</comment>
<protein>
    <recommendedName>
        <fullName evidence="10">Mitochondrial thiamine pyrophosphate carrier</fullName>
    </recommendedName>
    <alternativeName>
        <fullName evidence="11">Solute carrier family 25 member 19</fullName>
    </alternativeName>
</protein>
<evidence type="ECO:0000256" key="8">
    <source>
        <dbReference type="ARBA" id="ARBA00023136"/>
    </source>
</evidence>
<feature type="repeat" description="Solcar" evidence="13">
    <location>
        <begin position="119"/>
        <end position="205"/>
    </location>
</feature>
<keyword evidence="6" id="KW-1133">Transmembrane helix</keyword>
<evidence type="ECO:0000256" key="13">
    <source>
        <dbReference type="PROSITE-ProRule" id="PRU00282"/>
    </source>
</evidence>
<evidence type="ECO:0000256" key="12">
    <source>
        <dbReference type="ARBA" id="ARBA00050799"/>
    </source>
</evidence>
<dbReference type="InterPro" id="IPR023395">
    <property type="entry name" value="MCP_dom_sf"/>
</dbReference>
<dbReference type="InterPro" id="IPR002067">
    <property type="entry name" value="MCP"/>
</dbReference>
<name>A0A2G8JMF0_STIJA</name>
<evidence type="ECO:0000256" key="3">
    <source>
        <dbReference type="ARBA" id="ARBA00022448"/>
    </source>
</evidence>
<evidence type="ECO:0000256" key="1">
    <source>
        <dbReference type="ARBA" id="ARBA00004225"/>
    </source>
</evidence>
<dbReference type="FunFam" id="1.50.40.10:FF:000011">
    <property type="entry name" value="Mitochondrial thiamine pyrophosphate carrier 1"/>
    <property type="match status" value="1"/>
</dbReference>
<evidence type="ECO:0000313" key="15">
    <source>
        <dbReference type="EMBL" id="PIK36946.1"/>
    </source>
</evidence>
<dbReference type="PROSITE" id="PS50920">
    <property type="entry name" value="SOLCAR"/>
    <property type="match status" value="3"/>
</dbReference>
<keyword evidence="7" id="KW-0496">Mitochondrion</keyword>
<dbReference type="SUPFAM" id="SSF103506">
    <property type="entry name" value="Mitochondrial carrier"/>
    <property type="match status" value="1"/>
</dbReference>
<feature type="repeat" description="Solcar" evidence="13">
    <location>
        <begin position="12"/>
        <end position="105"/>
    </location>
</feature>
<dbReference type="Gene3D" id="1.50.40.10">
    <property type="entry name" value="Mitochondrial carrier domain"/>
    <property type="match status" value="1"/>
</dbReference>
<keyword evidence="3 14" id="KW-0813">Transport</keyword>
<dbReference type="InterPro" id="IPR018108">
    <property type="entry name" value="MCP_transmembrane"/>
</dbReference>
<dbReference type="GO" id="GO:0090422">
    <property type="term" value="F:thiamine pyrophosphate transmembrane transporter activity"/>
    <property type="evidence" value="ECO:0007669"/>
    <property type="project" value="UniProtKB-ARBA"/>
</dbReference>
<evidence type="ECO:0000256" key="10">
    <source>
        <dbReference type="ARBA" id="ARBA00040836"/>
    </source>
</evidence>
<dbReference type="OrthoDB" id="18574at2759"/>
<evidence type="ECO:0000256" key="14">
    <source>
        <dbReference type="RuleBase" id="RU000488"/>
    </source>
</evidence>
<comment type="caution">
    <text evidence="15">The sequence shown here is derived from an EMBL/GenBank/DDBJ whole genome shotgun (WGS) entry which is preliminary data.</text>
</comment>
<dbReference type="Pfam" id="PF00153">
    <property type="entry name" value="Mito_carr"/>
    <property type="match status" value="3"/>
</dbReference>
<proteinExistence type="inferred from homology"/>
<gene>
    <name evidence="15" type="ORF">BSL78_26224</name>
</gene>
<reference evidence="15 16" key="1">
    <citation type="journal article" date="2017" name="PLoS Biol.">
        <title>The sea cucumber genome provides insights into morphological evolution and visceral regeneration.</title>
        <authorList>
            <person name="Zhang X."/>
            <person name="Sun L."/>
            <person name="Yuan J."/>
            <person name="Sun Y."/>
            <person name="Gao Y."/>
            <person name="Zhang L."/>
            <person name="Li S."/>
            <person name="Dai H."/>
            <person name="Hamel J.F."/>
            <person name="Liu C."/>
            <person name="Yu Y."/>
            <person name="Liu S."/>
            <person name="Lin W."/>
            <person name="Guo K."/>
            <person name="Jin S."/>
            <person name="Xu P."/>
            <person name="Storey K.B."/>
            <person name="Huan P."/>
            <person name="Zhang T."/>
            <person name="Zhou Y."/>
            <person name="Zhang J."/>
            <person name="Lin C."/>
            <person name="Li X."/>
            <person name="Xing L."/>
            <person name="Huo D."/>
            <person name="Sun M."/>
            <person name="Wang L."/>
            <person name="Mercier A."/>
            <person name="Li F."/>
            <person name="Yang H."/>
            <person name="Xiang J."/>
        </authorList>
    </citation>
    <scope>NUCLEOTIDE SEQUENCE [LARGE SCALE GENOMIC DNA]</scope>
    <source>
        <strain evidence="15">Shaxun</strain>
        <tissue evidence="15">Muscle</tissue>
    </source>
</reference>
<evidence type="ECO:0000256" key="7">
    <source>
        <dbReference type="ARBA" id="ARBA00023128"/>
    </source>
</evidence>
<dbReference type="Proteomes" id="UP000230750">
    <property type="component" value="Unassembled WGS sequence"/>
</dbReference>
<comment type="similarity">
    <text evidence="2 14">Belongs to the mitochondrial carrier (TC 2.A.29) family.</text>
</comment>
<keyword evidence="5" id="KW-0677">Repeat</keyword>
<organism evidence="15 16">
    <name type="scientific">Stichopus japonicus</name>
    <name type="common">Sea cucumber</name>
    <dbReference type="NCBI Taxonomy" id="307972"/>
    <lineage>
        <taxon>Eukaryota</taxon>
        <taxon>Metazoa</taxon>
        <taxon>Echinodermata</taxon>
        <taxon>Eleutherozoa</taxon>
        <taxon>Echinozoa</taxon>
        <taxon>Holothuroidea</taxon>
        <taxon>Aspidochirotacea</taxon>
        <taxon>Aspidochirotida</taxon>
        <taxon>Stichopodidae</taxon>
        <taxon>Apostichopus</taxon>
    </lineage>
</organism>
<keyword evidence="16" id="KW-1185">Reference proteome</keyword>
<evidence type="ECO:0000256" key="9">
    <source>
        <dbReference type="ARBA" id="ARBA00037549"/>
    </source>
</evidence>
<evidence type="ECO:0000256" key="5">
    <source>
        <dbReference type="ARBA" id="ARBA00022737"/>
    </source>
</evidence>
<evidence type="ECO:0000256" key="6">
    <source>
        <dbReference type="ARBA" id="ARBA00022989"/>
    </source>
</evidence>
<evidence type="ECO:0000256" key="4">
    <source>
        <dbReference type="ARBA" id="ARBA00022692"/>
    </source>
</evidence>
<sequence>MVGYDSNVSHNFTTTDYQLAGASSGFFTRLLLQPLDVLKIRFQLQSEPISKASPFSKYHGIRQAVSCIYREEGLFGFWKGHNPAQALSVIYGVVQFGCFEHLTASLYPHVPSRFTSGPLKPIYHFGCGGIAGCAAALVAHPFDVLRTRFVSQGEPKIYRSIYHAVQSMYKEAGVRTFYRGLIPALVQVYPHTSFQFAFYTLFNKMWESYFMSHSNSKGTVQSLTCGSLAGIAAKTIVYPLDLAKKRLEVQGFEDARRHFGRVEAYKNLIDCLRTMYQKEGVLSFYKGLKPSILKAAFSTALTFTFYESALYLITEYRKV</sequence>
<dbReference type="EMBL" id="MRZV01001590">
    <property type="protein sequence ID" value="PIK36946.1"/>
    <property type="molecule type" value="Genomic_DNA"/>
</dbReference>
<evidence type="ECO:0000256" key="2">
    <source>
        <dbReference type="ARBA" id="ARBA00006375"/>
    </source>
</evidence>